<feature type="domain" description="Metallo-beta-lactamase" evidence="1">
    <location>
        <begin position="14"/>
        <end position="223"/>
    </location>
</feature>
<dbReference type="Proteomes" id="UP000727857">
    <property type="component" value="Unassembled WGS sequence"/>
</dbReference>
<dbReference type="SUPFAM" id="SSF56281">
    <property type="entry name" value="Metallo-hydrolase/oxidoreductase"/>
    <property type="match status" value="1"/>
</dbReference>
<comment type="caution">
    <text evidence="2">The sequence shown here is derived from an EMBL/GenBank/DDBJ whole genome shotgun (WGS) entry which is preliminary data.</text>
</comment>
<dbReference type="InterPro" id="IPR052159">
    <property type="entry name" value="Competence_DNA_uptake"/>
</dbReference>
<dbReference type="Gene3D" id="3.60.15.10">
    <property type="entry name" value="Ribonuclease Z/Hydroxyacylglutathione hydrolase-like"/>
    <property type="match status" value="1"/>
</dbReference>
<dbReference type="Pfam" id="PF00753">
    <property type="entry name" value="Lactamase_B"/>
    <property type="match status" value="1"/>
</dbReference>
<evidence type="ECO:0000313" key="2">
    <source>
        <dbReference type="EMBL" id="MBO8424660.1"/>
    </source>
</evidence>
<sequence length="299" mass="32815">VALDNIVFEAHFIDVGQGDAIVLEFQDGKTVMIDAGSTSPGLADCRAETLAYLEHIEVDKIEYLIVTHPDTDHYNMLEAVMDAYVVDNVIYNACEKNQTYTGFIERIVEETGNASMVIDADGEDYSITGTGYTVNVYAPGYGTFENGNGSYDADESNGMSPMVVVETAGRRLLFTGDGTTETEAWFIEKTGGTSYDVDFLKAGHHGSDTSTSQEFLDFITPEYCVIMCDNGEEYSHPDTEVMNRLFDMGVVTYRTNRHGNIVLNIDEDGDMAFAVEREVPAENNKNGINDLMLVTAPAA</sequence>
<dbReference type="InterPro" id="IPR001279">
    <property type="entry name" value="Metallo-B-lactamas"/>
</dbReference>
<proteinExistence type="predicted"/>
<protein>
    <submittedName>
        <fullName evidence="2">MBL fold metallo-hydrolase</fullName>
    </submittedName>
</protein>
<dbReference type="CDD" id="cd07731">
    <property type="entry name" value="ComA-like_MBL-fold"/>
    <property type="match status" value="1"/>
</dbReference>
<dbReference type="EMBL" id="JADINF010000165">
    <property type="protein sequence ID" value="MBO8424660.1"/>
    <property type="molecule type" value="Genomic_DNA"/>
</dbReference>
<dbReference type="InterPro" id="IPR035681">
    <property type="entry name" value="ComA-like_MBL"/>
</dbReference>
<reference evidence="2" key="2">
    <citation type="journal article" date="2021" name="PeerJ">
        <title>Extensive microbial diversity within the chicken gut microbiome revealed by metagenomics and culture.</title>
        <authorList>
            <person name="Gilroy R."/>
            <person name="Ravi A."/>
            <person name="Getino M."/>
            <person name="Pursley I."/>
            <person name="Horton D.L."/>
            <person name="Alikhan N.F."/>
            <person name="Baker D."/>
            <person name="Gharbi K."/>
            <person name="Hall N."/>
            <person name="Watson M."/>
            <person name="Adriaenssens E.M."/>
            <person name="Foster-Nyarko E."/>
            <person name="Jarju S."/>
            <person name="Secka A."/>
            <person name="Antonio M."/>
            <person name="Oren A."/>
            <person name="Chaudhuri R.R."/>
            <person name="La Ragione R."/>
            <person name="Hildebrand F."/>
            <person name="Pallen M.J."/>
        </authorList>
    </citation>
    <scope>NUCLEOTIDE SEQUENCE</scope>
    <source>
        <strain evidence="2">517</strain>
    </source>
</reference>
<accession>A0A940IDP5</accession>
<gene>
    <name evidence="2" type="ORF">IAB16_06540</name>
</gene>
<feature type="non-terminal residue" evidence="2">
    <location>
        <position position="1"/>
    </location>
</feature>
<dbReference type="InterPro" id="IPR036866">
    <property type="entry name" value="RibonucZ/Hydroxyglut_hydro"/>
</dbReference>
<dbReference type="PANTHER" id="PTHR30619:SF1">
    <property type="entry name" value="RECOMBINATION PROTEIN 2"/>
    <property type="match status" value="1"/>
</dbReference>
<name>A0A940IDP5_9FIRM</name>
<dbReference type="PANTHER" id="PTHR30619">
    <property type="entry name" value="DNA INTERNALIZATION/COMPETENCE PROTEIN COMEC/REC2"/>
    <property type="match status" value="1"/>
</dbReference>
<evidence type="ECO:0000259" key="1">
    <source>
        <dbReference type="Pfam" id="PF00753"/>
    </source>
</evidence>
<reference evidence="2" key="1">
    <citation type="submission" date="2020-10" db="EMBL/GenBank/DDBJ databases">
        <authorList>
            <person name="Gilroy R."/>
        </authorList>
    </citation>
    <scope>NUCLEOTIDE SEQUENCE</scope>
    <source>
        <strain evidence="2">517</strain>
    </source>
</reference>
<evidence type="ECO:0000313" key="3">
    <source>
        <dbReference type="Proteomes" id="UP000727857"/>
    </source>
</evidence>
<organism evidence="2 3">
    <name type="scientific">Candidatus Stercoripulliclostridium pullicola</name>
    <dbReference type="NCBI Taxonomy" id="2840953"/>
    <lineage>
        <taxon>Bacteria</taxon>
        <taxon>Bacillati</taxon>
        <taxon>Bacillota</taxon>
        <taxon>Clostridia</taxon>
        <taxon>Eubacteriales</taxon>
        <taxon>Candidatus Stercoripulliclostridium</taxon>
    </lineage>
</organism>
<dbReference type="AlphaFoldDB" id="A0A940IDP5"/>